<dbReference type="InterPro" id="IPR016155">
    <property type="entry name" value="Mopterin_synth/thiamin_S_b"/>
</dbReference>
<name>A0AAV7HBK1_DENCH</name>
<evidence type="ECO:0000256" key="3">
    <source>
        <dbReference type="ARBA" id="ARBA00023150"/>
    </source>
</evidence>
<dbReference type="InterPro" id="IPR012675">
    <property type="entry name" value="Beta-grasp_dom_sf"/>
</dbReference>
<dbReference type="PANTHER" id="PTHR33359:SF1">
    <property type="entry name" value="MOLYBDOPTERIN SYNTHASE SULFUR CARRIER SUBUNIT"/>
    <property type="match status" value="1"/>
</dbReference>
<proteinExistence type="predicted"/>
<keyword evidence="2" id="KW-0547">Nucleotide-binding</keyword>
<gene>
    <name evidence="4" type="ORF">IEQ34_006360</name>
</gene>
<evidence type="ECO:0000256" key="1">
    <source>
        <dbReference type="ARBA" id="ARBA00005046"/>
    </source>
</evidence>
<sequence length="175" mass="18598">MRDLAIRAIDFSEAANAPLRMAGLNGSTQVIFGFPDFSAENCPGEFSGEQNLVGVAGMNSEPSVKIEVLFFAKAREITGLADISLQVPPSSSAGDCLKILLTKFPRLEEICNSIVFALNEEYAPESIILKNGDELAIIPPISDAIISLSPSPLGNFGINSPYDIEFGVVCACNLS</sequence>
<dbReference type="GO" id="GO:0006777">
    <property type="term" value="P:Mo-molybdopterin cofactor biosynthetic process"/>
    <property type="evidence" value="ECO:0007669"/>
    <property type="project" value="UniProtKB-KW"/>
</dbReference>
<dbReference type="GO" id="GO:0000166">
    <property type="term" value="F:nucleotide binding"/>
    <property type="evidence" value="ECO:0007669"/>
    <property type="project" value="UniProtKB-KW"/>
</dbReference>
<dbReference type="Gene3D" id="3.10.20.30">
    <property type="match status" value="1"/>
</dbReference>
<comment type="pathway">
    <text evidence="1">Cofactor biosynthesis; molybdopterin biosynthesis.</text>
</comment>
<keyword evidence="5" id="KW-1185">Reference proteome</keyword>
<dbReference type="NCBIfam" id="TIGR01682">
    <property type="entry name" value="moaD"/>
    <property type="match status" value="1"/>
</dbReference>
<organism evidence="4 5">
    <name type="scientific">Dendrobium chrysotoxum</name>
    <name type="common">Orchid</name>
    <dbReference type="NCBI Taxonomy" id="161865"/>
    <lineage>
        <taxon>Eukaryota</taxon>
        <taxon>Viridiplantae</taxon>
        <taxon>Streptophyta</taxon>
        <taxon>Embryophyta</taxon>
        <taxon>Tracheophyta</taxon>
        <taxon>Spermatophyta</taxon>
        <taxon>Magnoliopsida</taxon>
        <taxon>Liliopsida</taxon>
        <taxon>Asparagales</taxon>
        <taxon>Orchidaceae</taxon>
        <taxon>Epidendroideae</taxon>
        <taxon>Malaxideae</taxon>
        <taxon>Dendrobiinae</taxon>
        <taxon>Dendrobium</taxon>
    </lineage>
</organism>
<protein>
    <recommendedName>
        <fullName evidence="6">MOCS2A</fullName>
    </recommendedName>
</protein>
<dbReference type="InterPro" id="IPR003749">
    <property type="entry name" value="ThiS/MoaD-like"/>
</dbReference>
<evidence type="ECO:0008006" key="6">
    <source>
        <dbReference type="Google" id="ProtNLM"/>
    </source>
</evidence>
<dbReference type="AlphaFoldDB" id="A0AAV7HBK1"/>
<evidence type="ECO:0000313" key="4">
    <source>
        <dbReference type="EMBL" id="KAH0466257.1"/>
    </source>
</evidence>
<evidence type="ECO:0000313" key="5">
    <source>
        <dbReference type="Proteomes" id="UP000775213"/>
    </source>
</evidence>
<dbReference type="GO" id="GO:1990133">
    <property type="term" value="C:molybdopterin adenylyltransferase complex"/>
    <property type="evidence" value="ECO:0007669"/>
    <property type="project" value="TreeGrafter"/>
</dbReference>
<dbReference type="CDD" id="cd00754">
    <property type="entry name" value="Ubl_MoaD"/>
    <property type="match status" value="1"/>
</dbReference>
<dbReference type="Pfam" id="PF02597">
    <property type="entry name" value="ThiS"/>
    <property type="match status" value="1"/>
</dbReference>
<reference evidence="4 5" key="1">
    <citation type="journal article" date="2021" name="Hortic Res">
        <title>Chromosome-scale assembly of the Dendrobium chrysotoxum genome enhances the understanding of orchid evolution.</title>
        <authorList>
            <person name="Zhang Y."/>
            <person name="Zhang G.Q."/>
            <person name="Zhang D."/>
            <person name="Liu X.D."/>
            <person name="Xu X.Y."/>
            <person name="Sun W.H."/>
            <person name="Yu X."/>
            <person name="Zhu X."/>
            <person name="Wang Z.W."/>
            <person name="Zhao X."/>
            <person name="Zhong W.Y."/>
            <person name="Chen H."/>
            <person name="Yin W.L."/>
            <person name="Huang T."/>
            <person name="Niu S.C."/>
            <person name="Liu Z.J."/>
        </authorList>
    </citation>
    <scope>NUCLEOTIDE SEQUENCE [LARGE SCALE GENOMIC DNA]</scope>
    <source>
        <strain evidence="4">Lindl</strain>
    </source>
</reference>
<comment type="caution">
    <text evidence="4">The sequence shown here is derived from an EMBL/GenBank/DDBJ whole genome shotgun (WGS) entry which is preliminary data.</text>
</comment>
<accession>A0AAV7HBK1</accession>
<dbReference type="FunFam" id="3.10.20.30:FF:000010">
    <property type="entry name" value="Molybdopterin synthase sulfur carrier subunit"/>
    <property type="match status" value="1"/>
</dbReference>
<dbReference type="PANTHER" id="PTHR33359">
    <property type="entry name" value="MOLYBDOPTERIN SYNTHASE SULFUR CARRIER SUBUNIT"/>
    <property type="match status" value="1"/>
</dbReference>
<dbReference type="InterPro" id="IPR044672">
    <property type="entry name" value="MOCS2A"/>
</dbReference>
<dbReference type="EMBL" id="JAGFBR010000006">
    <property type="protein sequence ID" value="KAH0466257.1"/>
    <property type="molecule type" value="Genomic_DNA"/>
</dbReference>
<keyword evidence="3" id="KW-0501">Molybdenum cofactor biosynthesis</keyword>
<dbReference type="SUPFAM" id="SSF54285">
    <property type="entry name" value="MoaD/ThiS"/>
    <property type="match status" value="1"/>
</dbReference>
<dbReference type="Proteomes" id="UP000775213">
    <property type="component" value="Unassembled WGS sequence"/>
</dbReference>
<evidence type="ECO:0000256" key="2">
    <source>
        <dbReference type="ARBA" id="ARBA00022741"/>
    </source>
</evidence>